<name>A0A5S9IIB8_UABAM</name>
<reference evidence="2 3" key="1">
    <citation type="submission" date="2019-08" db="EMBL/GenBank/DDBJ databases">
        <title>Complete genome sequence of Candidatus Uab amorphum.</title>
        <authorList>
            <person name="Shiratori T."/>
            <person name="Suzuki S."/>
            <person name="Kakizawa Y."/>
            <person name="Ishida K."/>
        </authorList>
    </citation>
    <scope>NUCLEOTIDE SEQUENCE [LARGE SCALE GENOMIC DNA]</scope>
    <source>
        <strain evidence="2 3">SRT547</strain>
    </source>
</reference>
<feature type="transmembrane region" description="Helical" evidence="1">
    <location>
        <begin position="50"/>
        <end position="67"/>
    </location>
</feature>
<organism evidence="2 3">
    <name type="scientific">Uabimicrobium amorphum</name>
    <dbReference type="NCBI Taxonomy" id="2596890"/>
    <lineage>
        <taxon>Bacteria</taxon>
        <taxon>Pseudomonadati</taxon>
        <taxon>Planctomycetota</taxon>
        <taxon>Candidatus Uabimicrobiia</taxon>
        <taxon>Candidatus Uabimicrobiales</taxon>
        <taxon>Candidatus Uabimicrobiaceae</taxon>
        <taxon>Candidatus Uabimicrobium</taxon>
    </lineage>
</organism>
<keyword evidence="1" id="KW-0472">Membrane</keyword>
<evidence type="ECO:0008006" key="4">
    <source>
        <dbReference type="Google" id="ProtNLM"/>
    </source>
</evidence>
<evidence type="ECO:0000313" key="3">
    <source>
        <dbReference type="Proteomes" id="UP000326354"/>
    </source>
</evidence>
<dbReference type="KEGG" id="uam:UABAM_00450"/>
<proteinExistence type="predicted"/>
<dbReference type="AlphaFoldDB" id="A0A5S9IIB8"/>
<keyword evidence="1" id="KW-1133">Transmembrane helix</keyword>
<accession>A0A5S9IIB8</accession>
<evidence type="ECO:0000256" key="1">
    <source>
        <dbReference type="SAM" id="Phobius"/>
    </source>
</evidence>
<keyword evidence="3" id="KW-1185">Reference proteome</keyword>
<dbReference type="Proteomes" id="UP000326354">
    <property type="component" value="Chromosome"/>
</dbReference>
<gene>
    <name evidence="2" type="ORF">UABAM_00450</name>
</gene>
<dbReference type="EMBL" id="AP019860">
    <property type="protein sequence ID" value="BBM82107.1"/>
    <property type="molecule type" value="Genomic_DNA"/>
</dbReference>
<sequence>MKPQHDDLQSVWMGEVLSEFYQQHDYNTNAKRIMERVRRMEERRKNMQRIYIFTASLLLLGLSFLYSSSEDKSATLIFAVTASHESQQAISLDQTLVNGEIYKGPIALGTYSIVLKKSGYQPLKFEHTVVAGENIIYKTLKVKKRRLVLAATSYQNVQIRRINEEKFFNIAQKTFVTPGKYEIFAKQQGYHEYQKQINVLPGEEVYEINVRLIKINENLRSELVVKFTNPQGEDISPQHIWVDDKEFDNSILLKQGEHHIKAFFQKYATVEKTFVINNNENKYTLDIKLDPYVEHKMLIGKKYHGMIVDSMKYPVEIFVDGDILPQHHVIRGDGFNLIPYSFFAKKGIRSIRVVVGFYYDEALVRDSFEFRDLRNIDVNRLRAHLLQLPSKDQVVRRVIRLTKDRQDKYKIDALSKEDKVKIINVLRSLQLGKNYKKSLRILIKKLSR</sequence>
<evidence type="ECO:0000313" key="2">
    <source>
        <dbReference type="EMBL" id="BBM82107.1"/>
    </source>
</evidence>
<protein>
    <recommendedName>
        <fullName evidence="4">PEGA domain-containing protein</fullName>
    </recommendedName>
</protein>
<dbReference type="RefSeq" id="WP_151966360.1">
    <property type="nucleotide sequence ID" value="NZ_AP019860.1"/>
</dbReference>
<keyword evidence="1" id="KW-0812">Transmembrane</keyword>